<organism evidence="2 3">
    <name type="scientific">Plesiocystis pacifica SIR-1</name>
    <dbReference type="NCBI Taxonomy" id="391625"/>
    <lineage>
        <taxon>Bacteria</taxon>
        <taxon>Pseudomonadati</taxon>
        <taxon>Myxococcota</taxon>
        <taxon>Polyangia</taxon>
        <taxon>Nannocystales</taxon>
        <taxon>Nannocystaceae</taxon>
        <taxon>Plesiocystis</taxon>
    </lineage>
</organism>
<dbReference type="AlphaFoldDB" id="A6GCQ1"/>
<dbReference type="InterPro" id="IPR008257">
    <property type="entry name" value="Pept_M19"/>
</dbReference>
<dbReference type="PANTHER" id="PTHR10443">
    <property type="entry name" value="MICROSOMAL DIPEPTIDASE"/>
    <property type="match status" value="1"/>
</dbReference>
<dbReference type="InterPro" id="IPR032466">
    <property type="entry name" value="Metal_Hydrolase"/>
</dbReference>
<dbReference type="eggNOG" id="COG2355">
    <property type="taxonomic scope" value="Bacteria"/>
</dbReference>
<gene>
    <name evidence="2" type="ORF">PPSIR1_18462</name>
</gene>
<dbReference type="Pfam" id="PF01244">
    <property type="entry name" value="Peptidase_M19"/>
    <property type="match status" value="1"/>
</dbReference>
<evidence type="ECO:0000256" key="1">
    <source>
        <dbReference type="SAM" id="MobiDB-lite"/>
    </source>
</evidence>
<dbReference type="STRING" id="391625.PPSIR1_18462"/>
<dbReference type="Proteomes" id="UP000005801">
    <property type="component" value="Unassembled WGS sequence"/>
</dbReference>
<name>A6GCQ1_9BACT</name>
<reference evidence="2 3" key="1">
    <citation type="submission" date="2007-06" db="EMBL/GenBank/DDBJ databases">
        <authorList>
            <person name="Shimkets L."/>
            <person name="Ferriera S."/>
            <person name="Johnson J."/>
            <person name="Kravitz S."/>
            <person name="Beeson K."/>
            <person name="Sutton G."/>
            <person name="Rogers Y.-H."/>
            <person name="Friedman R."/>
            <person name="Frazier M."/>
            <person name="Venter J.C."/>
        </authorList>
    </citation>
    <scope>NUCLEOTIDE SEQUENCE [LARGE SCALE GENOMIC DNA]</scope>
    <source>
        <strain evidence="2 3">SIR-1</strain>
    </source>
</reference>
<dbReference type="SUPFAM" id="SSF51556">
    <property type="entry name" value="Metallo-dependent hydrolases"/>
    <property type="match status" value="1"/>
</dbReference>
<proteinExistence type="predicted"/>
<accession>A6GCQ1</accession>
<dbReference type="PANTHER" id="PTHR10443:SF12">
    <property type="entry name" value="DIPEPTIDASE"/>
    <property type="match status" value="1"/>
</dbReference>
<dbReference type="RefSeq" id="WP_006974492.1">
    <property type="nucleotide sequence ID" value="NZ_ABCS01000067.1"/>
</dbReference>
<dbReference type="EMBL" id="ABCS01000067">
    <property type="protein sequence ID" value="EDM76317.1"/>
    <property type="molecule type" value="Genomic_DNA"/>
</dbReference>
<comment type="caution">
    <text evidence="2">The sequence shown here is derived from an EMBL/GenBank/DDBJ whole genome shotgun (WGS) entry which is preliminary data.</text>
</comment>
<dbReference type="GO" id="GO:0006508">
    <property type="term" value="P:proteolysis"/>
    <property type="evidence" value="ECO:0007669"/>
    <property type="project" value="InterPro"/>
</dbReference>
<dbReference type="CDD" id="cd01301">
    <property type="entry name" value="rDP_like"/>
    <property type="match status" value="1"/>
</dbReference>
<sequence length="419" mass="45645">MAAPASLGCTPSPTQPPQASDNQQPEPEPEPAKTEDPAVLAPLLAKRFIILDGHVDAPMKLAMAERDHEPTPTIHDHAGDTDFDYARAKEGGLDAPFMSIYTPARLQDQPGASKAFAEQNIAYVRELIAAHPDRFGAASTPADVRANFEAGRVSLPMGMENGSPIEDDLANVRHFYDLGIRYITLTHSKDNAICDSSYDDRHTHEGLSAFGRSVVEEMNRVGIMVDVSHVSDDTFWQVMELSAVPVIASHSSCRHFTPGFERNMSDEMIAALAERGGVIQINFGGSFVSQSYREASDAAEQEIKALFEEAGVEWGDAKAMEIAEAYAAEHPIEKVDVSVVADHVDHVVKLVGIDHVGLGSDFDGVGDSLPEGLSDVSMYPNLIRELLERGYSEGDIEKLCGANVLRVWDEVERYAASRR</sequence>
<protein>
    <submittedName>
        <fullName evidence="2">Membrane dipeptidase</fullName>
    </submittedName>
</protein>
<dbReference type="Gene3D" id="3.20.20.140">
    <property type="entry name" value="Metal-dependent hydrolases"/>
    <property type="match status" value="1"/>
</dbReference>
<feature type="compositionally biased region" description="Polar residues" evidence="1">
    <location>
        <begin position="9"/>
        <end position="25"/>
    </location>
</feature>
<evidence type="ECO:0000313" key="2">
    <source>
        <dbReference type="EMBL" id="EDM76317.1"/>
    </source>
</evidence>
<feature type="region of interest" description="Disordered" evidence="1">
    <location>
        <begin position="1"/>
        <end position="35"/>
    </location>
</feature>
<dbReference type="PROSITE" id="PS51365">
    <property type="entry name" value="RENAL_DIPEPTIDASE_2"/>
    <property type="match status" value="1"/>
</dbReference>
<dbReference type="GO" id="GO:0070573">
    <property type="term" value="F:metallodipeptidase activity"/>
    <property type="evidence" value="ECO:0007669"/>
    <property type="project" value="InterPro"/>
</dbReference>
<evidence type="ECO:0000313" key="3">
    <source>
        <dbReference type="Proteomes" id="UP000005801"/>
    </source>
</evidence>
<keyword evidence="3" id="KW-1185">Reference proteome</keyword>